<name>A0A0A8Y0S6_ARUDO</name>
<reference evidence="1" key="1">
    <citation type="submission" date="2014-09" db="EMBL/GenBank/DDBJ databases">
        <authorList>
            <person name="Magalhaes I.L.F."/>
            <person name="Oliveira U."/>
            <person name="Santos F.R."/>
            <person name="Vidigal T.H.D.A."/>
            <person name="Brescovit A.D."/>
            <person name="Santos A.J."/>
        </authorList>
    </citation>
    <scope>NUCLEOTIDE SEQUENCE</scope>
    <source>
        <tissue evidence="1">Shoot tissue taken approximately 20 cm above the soil surface</tissue>
    </source>
</reference>
<proteinExistence type="predicted"/>
<organism evidence="1">
    <name type="scientific">Arundo donax</name>
    <name type="common">Giant reed</name>
    <name type="synonym">Donax arundinaceus</name>
    <dbReference type="NCBI Taxonomy" id="35708"/>
    <lineage>
        <taxon>Eukaryota</taxon>
        <taxon>Viridiplantae</taxon>
        <taxon>Streptophyta</taxon>
        <taxon>Embryophyta</taxon>
        <taxon>Tracheophyta</taxon>
        <taxon>Spermatophyta</taxon>
        <taxon>Magnoliopsida</taxon>
        <taxon>Liliopsida</taxon>
        <taxon>Poales</taxon>
        <taxon>Poaceae</taxon>
        <taxon>PACMAD clade</taxon>
        <taxon>Arundinoideae</taxon>
        <taxon>Arundineae</taxon>
        <taxon>Arundo</taxon>
    </lineage>
</organism>
<dbReference type="EMBL" id="GBRH01278011">
    <property type="protein sequence ID" value="JAD19884.1"/>
    <property type="molecule type" value="Transcribed_RNA"/>
</dbReference>
<protein>
    <submittedName>
        <fullName evidence="1">Uncharacterized protein</fullName>
    </submittedName>
</protein>
<accession>A0A0A8Y0S6</accession>
<evidence type="ECO:0000313" key="1">
    <source>
        <dbReference type="EMBL" id="JAD19884.1"/>
    </source>
</evidence>
<sequence length="51" mass="5947">MTNMHTQVTEKYIVGCWNLESRNQLSKLVVQLSCRSLNGTVRNWLTNKHTL</sequence>
<reference evidence="1" key="2">
    <citation type="journal article" date="2015" name="Data Brief">
        <title>Shoot transcriptome of the giant reed, Arundo donax.</title>
        <authorList>
            <person name="Barrero R.A."/>
            <person name="Guerrero F.D."/>
            <person name="Moolhuijzen P."/>
            <person name="Goolsby J.A."/>
            <person name="Tidwell J."/>
            <person name="Bellgard S.E."/>
            <person name="Bellgard M.I."/>
        </authorList>
    </citation>
    <scope>NUCLEOTIDE SEQUENCE</scope>
    <source>
        <tissue evidence="1">Shoot tissue taken approximately 20 cm above the soil surface</tissue>
    </source>
</reference>
<dbReference type="AlphaFoldDB" id="A0A0A8Y0S6"/>